<keyword evidence="5" id="KW-0808">Transferase</keyword>
<evidence type="ECO:0000256" key="5">
    <source>
        <dbReference type="ARBA" id="ARBA00022679"/>
    </source>
</evidence>
<evidence type="ECO:0000256" key="8">
    <source>
        <dbReference type="ARBA" id="ARBA00023268"/>
    </source>
</evidence>
<dbReference type="SUPFAM" id="SSF53901">
    <property type="entry name" value="Thiolase-like"/>
    <property type="match status" value="1"/>
</dbReference>
<keyword evidence="13" id="KW-1185">Reference proteome</keyword>
<reference evidence="13" key="1">
    <citation type="journal article" date="2019" name="Int. J. Syst. Evol. Microbiol.">
        <title>The Global Catalogue of Microorganisms (GCM) 10K type strain sequencing project: providing services to taxonomists for standard genome sequencing and annotation.</title>
        <authorList>
            <consortium name="The Broad Institute Genomics Platform"/>
            <consortium name="The Broad Institute Genome Sequencing Center for Infectious Disease"/>
            <person name="Wu L."/>
            <person name="Ma J."/>
        </authorList>
    </citation>
    <scope>NUCLEOTIDE SEQUENCE [LARGE SCALE GENOMIC DNA]</scope>
    <source>
        <strain evidence="13">PCU 347</strain>
    </source>
</reference>
<dbReference type="InterPro" id="IPR014031">
    <property type="entry name" value="Ketoacyl_synth_C"/>
</dbReference>
<dbReference type="InterPro" id="IPR014043">
    <property type="entry name" value="Acyl_transferase_dom"/>
</dbReference>
<dbReference type="CDD" id="cd00833">
    <property type="entry name" value="PKS"/>
    <property type="match status" value="1"/>
</dbReference>
<dbReference type="Gene3D" id="3.40.366.10">
    <property type="entry name" value="Malonyl-Coenzyme A Acyl Carrier Protein, domain 2"/>
    <property type="match status" value="1"/>
</dbReference>
<dbReference type="Pfam" id="PF08990">
    <property type="entry name" value="Docking"/>
    <property type="match status" value="1"/>
</dbReference>
<evidence type="ECO:0000256" key="3">
    <source>
        <dbReference type="ARBA" id="ARBA00022450"/>
    </source>
</evidence>
<proteinExistence type="predicted"/>
<evidence type="ECO:0000313" key="13">
    <source>
        <dbReference type="Proteomes" id="UP001595824"/>
    </source>
</evidence>
<evidence type="ECO:0000256" key="4">
    <source>
        <dbReference type="ARBA" id="ARBA00022553"/>
    </source>
</evidence>
<sequence>MTNPQTGTDQKLVAALRASLKENERLRAHHRRLDEAAREPVAVVAMACRFPGGVSSPEDLWRLVAEGTDAVAPFPADRGWDLAKLYDPDGERPDTSYAREGGFVDDAGGFDADFFGISPREARYIDPQQRLLLEVSWEVFERAGIDPAALKGSATGVYAGMMYHDYPANSNTGSVLAGRVSYTYGFEGPSVTVDTACSSSLVGMHLAAQALRSGEVDLALAGGVTVMASPETFVEFSRQRGLAPDGRCKSFAASTDGTGWAEGAGLLLLERLSDARRNGHPVLAVIRSSAINQDGASNGLTAPSGPAQRRVIQQALSAAGLTTADVDAVEAHGTGTTLGDPIEAQALLATYGQDRPEGRPLWLGSLKSNIGHAQAAAGVGGVIKMVMAIREGVLPKTLHIDEPTPHVDWESGAVELLTESRAWPDTGRARRAGVSSFGLSGTNAHLIIEQAPAEEPAADPGEEPAPGARPAGAVPLALSAASPEALPDQARQLHAWLAARPGTALPDLAHTLATARGALRHRAVVCAGTHEDALQGLAALAEGRTAPGVLRSRARTTGKLAFLFTGQGAQRLGMGRELAESSPAFARALDAVLAAVDAHLERPLREVMWGEGADLLNQTQYTQPALFAFEVALYRLVESWGVTPDHLAGHSIGEIAAAHVAGVFSLEDAAKLVTARGRLMQSLPAGGTMIAVQATEDEILPHLTERVGIAALNSPDSTVISGAEAEVRAIAEHFAAQGRKTKQLAVSHAFHSPLMEPVLDDFRAVAESLTYEQPLIPFVSTVTGDTVTDELTTPAYWTEHIRKARPPHRRPRPHPRRHLPGDRPRRRPHRARTGRGRGRRVRPRAAPQSRRGAGTRLRAGPVAHVGCPGRLGRVLRGQRCAAGRRSADVRLPADPLLADAQGVRGRFLAGRGRR</sequence>
<dbReference type="InterPro" id="IPR054514">
    <property type="entry name" value="RhiE-like_linker"/>
</dbReference>
<evidence type="ECO:0000256" key="1">
    <source>
        <dbReference type="ARBA" id="ARBA00001957"/>
    </source>
</evidence>
<dbReference type="InterPro" id="IPR050091">
    <property type="entry name" value="PKS_NRPS_Biosynth_Enz"/>
</dbReference>
<dbReference type="SUPFAM" id="SSF52151">
    <property type="entry name" value="FabD/lysophospholipase-like"/>
    <property type="match status" value="1"/>
</dbReference>
<feature type="region of interest" description="Disordered" evidence="10">
    <location>
        <begin position="453"/>
        <end position="472"/>
    </location>
</feature>
<comment type="caution">
    <text evidence="12">The sequence shown here is derived from an EMBL/GenBank/DDBJ whole genome shotgun (WGS) entry which is preliminary data.</text>
</comment>
<dbReference type="InterPro" id="IPR018201">
    <property type="entry name" value="Ketoacyl_synth_AS"/>
</dbReference>
<dbReference type="SMART" id="SM00825">
    <property type="entry name" value="PKS_KS"/>
    <property type="match status" value="1"/>
</dbReference>
<dbReference type="SMART" id="SM00827">
    <property type="entry name" value="PKS_AT"/>
    <property type="match status" value="1"/>
</dbReference>
<evidence type="ECO:0000313" key="12">
    <source>
        <dbReference type="EMBL" id="MFC4330676.1"/>
    </source>
</evidence>
<keyword evidence="9" id="KW-0012">Acyltransferase</keyword>
<dbReference type="InterPro" id="IPR001227">
    <property type="entry name" value="Ac_transferase_dom_sf"/>
</dbReference>
<protein>
    <submittedName>
        <fullName evidence="12">Type I polyketide synthase</fullName>
    </submittedName>
</protein>
<feature type="domain" description="Ketosynthase family 3 (KS3)" evidence="11">
    <location>
        <begin position="38"/>
        <end position="450"/>
    </location>
</feature>
<dbReference type="InterPro" id="IPR016039">
    <property type="entry name" value="Thiolase-like"/>
</dbReference>
<organism evidence="12 13">
    <name type="scientific">Streptomyces andamanensis</name>
    <dbReference type="NCBI Taxonomy" id="1565035"/>
    <lineage>
        <taxon>Bacteria</taxon>
        <taxon>Bacillati</taxon>
        <taxon>Actinomycetota</taxon>
        <taxon>Actinomycetes</taxon>
        <taxon>Kitasatosporales</taxon>
        <taxon>Streptomycetaceae</taxon>
        <taxon>Streptomyces</taxon>
    </lineage>
</organism>
<evidence type="ECO:0000259" key="11">
    <source>
        <dbReference type="PROSITE" id="PS52004"/>
    </source>
</evidence>
<dbReference type="Proteomes" id="UP001595824">
    <property type="component" value="Unassembled WGS sequence"/>
</dbReference>
<name>A0ABV8TJ08_9ACTN</name>
<dbReference type="Gene3D" id="3.30.70.3290">
    <property type="match status" value="1"/>
</dbReference>
<dbReference type="InterPro" id="IPR014030">
    <property type="entry name" value="Ketoacyl_synth_N"/>
</dbReference>
<dbReference type="RefSeq" id="WP_381741670.1">
    <property type="nucleotide sequence ID" value="NZ_JBHSDP010000024.1"/>
</dbReference>
<evidence type="ECO:0000256" key="2">
    <source>
        <dbReference type="ARBA" id="ARBA00004792"/>
    </source>
</evidence>
<dbReference type="InterPro" id="IPR020841">
    <property type="entry name" value="PKS_Beta-ketoAc_synthase_dom"/>
</dbReference>
<accession>A0ABV8TJ08</accession>
<dbReference type="InterPro" id="IPR015083">
    <property type="entry name" value="NorB/c/GfsB-D-like_docking"/>
</dbReference>
<keyword evidence="4" id="KW-0597">Phosphoprotein</keyword>
<feature type="compositionally biased region" description="Low complexity" evidence="10">
    <location>
        <begin position="463"/>
        <end position="472"/>
    </location>
</feature>
<comment type="cofactor">
    <cofactor evidence="1">
        <name>pantetheine 4'-phosphate</name>
        <dbReference type="ChEBI" id="CHEBI:47942"/>
    </cofactor>
</comment>
<dbReference type="PANTHER" id="PTHR43775">
    <property type="entry name" value="FATTY ACID SYNTHASE"/>
    <property type="match status" value="1"/>
</dbReference>
<dbReference type="Gene3D" id="3.40.47.10">
    <property type="match status" value="1"/>
</dbReference>
<dbReference type="InterPro" id="IPR016035">
    <property type="entry name" value="Acyl_Trfase/lysoPLipase"/>
</dbReference>
<keyword evidence="7" id="KW-0045">Antibiotic biosynthesis</keyword>
<keyword evidence="3" id="KW-0596">Phosphopantetheine</keyword>
<evidence type="ECO:0000256" key="10">
    <source>
        <dbReference type="SAM" id="MobiDB-lite"/>
    </source>
</evidence>
<evidence type="ECO:0000256" key="7">
    <source>
        <dbReference type="ARBA" id="ARBA00023194"/>
    </source>
</evidence>
<feature type="region of interest" description="Disordered" evidence="10">
    <location>
        <begin position="797"/>
        <end position="861"/>
    </location>
</feature>
<dbReference type="InterPro" id="IPR016036">
    <property type="entry name" value="Malonyl_transacylase_ACP-bd"/>
</dbReference>
<dbReference type="Pfam" id="PF00109">
    <property type="entry name" value="ketoacyl-synt"/>
    <property type="match status" value="1"/>
</dbReference>
<feature type="compositionally biased region" description="Basic residues" evidence="10">
    <location>
        <begin position="802"/>
        <end position="843"/>
    </location>
</feature>
<dbReference type="SUPFAM" id="SSF55048">
    <property type="entry name" value="Probable ACP-binding domain of malonyl-CoA ACP transacylase"/>
    <property type="match status" value="1"/>
</dbReference>
<keyword evidence="8" id="KW-0511">Multifunctional enzyme</keyword>
<dbReference type="PROSITE" id="PS52004">
    <property type="entry name" value="KS3_2"/>
    <property type="match status" value="1"/>
</dbReference>
<keyword evidence="6" id="KW-0677">Repeat</keyword>
<dbReference type="PROSITE" id="PS00606">
    <property type="entry name" value="KS3_1"/>
    <property type="match status" value="1"/>
</dbReference>
<dbReference type="PANTHER" id="PTHR43775:SF51">
    <property type="entry name" value="INACTIVE PHENOLPHTHIOCEROL SYNTHESIS POLYKETIDE SYNTHASE TYPE I PKS1-RELATED"/>
    <property type="match status" value="1"/>
</dbReference>
<dbReference type="Pfam" id="PF00698">
    <property type="entry name" value="Acyl_transf_1"/>
    <property type="match status" value="1"/>
</dbReference>
<gene>
    <name evidence="12" type="ORF">ACFPC0_23395</name>
</gene>
<evidence type="ECO:0000256" key="9">
    <source>
        <dbReference type="ARBA" id="ARBA00023315"/>
    </source>
</evidence>
<dbReference type="Pfam" id="PF22336">
    <property type="entry name" value="RhiE-like_linker"/>
    <property type="match status" value="1"/>
</dbReference>
<dbReference type="EMBL" id="JBHSDP010000024">
    <property type="protein sequence ID" value="MFC4330676.1"/>
    <property type="molecule type" value="Genomic_DNA"/>
</dbReference>
<comment type="pathway">
    <text evidence="2">Antibiotic biosynthesis.</text>
</comment>
<evidence type="ECO:0000256" key="6">
    <source>
        <dbReference type="ARBA" id="ARBA00022737"/>
    </source>
</evidence>
<dbReference type="Pfam" id="PF02801">
    <property type="entry name" value="Ketoacyl-synt_C"/>
    <property type="match status" value="1"/>
</dbReference>